<name>A0A385AG19_LATCU</name>
<sequence>MLYPESLTQLLADSNQPVISLFINLETGGQAINANKIKLNSFSKQIREQLTTDYPEEKALLNQLEDLLSTAPQELAHIQSVAFYITAAGHYSQPLHYPITTEYFLIADQPDLRPLSSELSLSLNGTILCLNKTTFSLKSIQQNVIRDYPLPKDAPTTIEIGIGTERKGEVVQGFSSPTHSFVVKENEQLIDQTNYFRVIGRYLDDLLPEKAPIYVVTLPGNLNLFKELVVNPNYRMDQAIQTSPDSLSDDDLLDKLLTNARHELRQKALGLAERAASAYHGDSNLGDPEIILSRINNRQLTALIIPTALAPSATISADQIMDLNHMMIAAIQTGLPFYPVPVENIPTGLVAVGI</sequence>
<evidence type="ECO:0000313" key="2">
    <source>
        <dbReference type="EMBL" id="AXN36543.1"/>
    </source>
</evidence>
<gene>
    <name evidence="2" type="ORF">DT351_09445</name>
</gene>
<feature type="domain" description="Bacterial archaeo-eukaryotic release factor family 6" evidence="1">
    <location>
        <begin position="126"/>
        <end position="254"/>
    </location>
</feature>
<dbReference type="InterPro" id="IPR040628">
    <property type="entry name" value="BaeRF_family6"/>
</dbReference>
<dbReference type="RefSeq" id="WP_076787468.1">
    <property type="nucleotide sequence ID" value="NZ_CP015493.1"/>
</dbReference>
<organism evidence="2 3">
    <name type="scientific">Latilactobacillus curvatus</name>
    <name type="common">Lactobacillus curvatus</name>
    <dbReference type="NCBI Taxonomy" id="28038"/>
    <lineage>
        <taxon>Bacteria</taxon>
        <taxon>Bacillati</taxon>
        <taxon>Bacillota</taxon>
        <taxon>Bacilli</taxon>
        <taxon>Lactobacillales</taxon>
        <taxon>Lactobacillaceae</taxon>
        <taxon>Latilactobacillus</taxon>
    </lineage>
</organism>
<reference evidence="2 3" key="1">
    <citation type="submission" date="2018-07" db="EMBL/GenBank/DDBJ databases">
        <title>Lactobacillus curvatus genome sequence.</title>
        <authorList>
            <person name="Prechtl R."/>
        </authorList>
    </citation>
    <scope>NUCLEOTIDE SEQUENCE [LARGE SCALE GENOMIC DNA]</scope>
    <source>
        <strain evidence="2 3">TMW 1.1928</strain>
    </source>
</reference>
<dbReference type="EMBL" id="CP031003">
    <property type="protein sequence ID" value="AXN36543.1"/>
    <property type="molecule type" value="Genomic_DNA"/>
</dbReference>
<dbReference type="Proteomes" id="UP000257607">
    <property type="component" value="Chromosome"/>
</dbReference>
<evidence type="ECO:0000259" key="1">
    <source>
        <dbReference type="Pfam" id="PF18848"/>
    </source>
</evidence>
<evidence type="ECO:0000313" key="3">
    <source>
        <dbReference type="Proteomes" id="UP000257607"/>
    </source>
</evidence>
<protein>
    <recommendedName>
        <fullName evidence="1">Bacterial archaeo-eukaryotic release factor family 6 domain-containing protein</fullName>
    </recommendedName>
</protein>
<dbReference type="Pfam" id="PF18848">
    <property type="entry name" value="baeRF_family6"/>
    <property type="match status" value="1"/>
</dbReference>
<proteinExistence type="predicted"/>
<dbReference type="AlphaFoldDB" id="A0A385AG19"/>
<accession>A0A385AG19</accession>